<evidence type="ECO:0000313" key="3">
    <source>
        <dbReference type="Proteomes" id="UP001355206"/>
    </source>
</evidence>
<keyword evidence="3" id="KW-1185">Reference proteome</keyword>
<sequence length="346" mass="37158">MLDADQRTALCAWIGRTLEAGTVALDDARPLTGGSIQENWMLSCRVDGAPRGFVLRKDAAATIASSRSRAEEFRILRAAFAAGVRVPEPVGFCADPGVVGAPFALMGLVSGIGLGPRVVKDMSLGGDRAALAEQLGRELARTHGILPAAGPGTAPADDLAFLGAPEPEPALAEIRALRASLDGIGAARPALEWGLRWAELRAPPCPRPVLVHRDFRTGNYMVDAEGLTAILDWEFAGWGDPVQDIGWFCAACWRFGRPDLEAGGIAPRAAFYRGYEAESGRAIEPEAVRYWEVMAHLRWAVIALEQGHRHVSGQETSLELALTGRMVPELEAAILRETAPERWGAR</sequence>
<evidence type="ECO:0000313" key="2">
    <source>
        <dbReference type="EMBL" id="MEE7493432.1"/>
    </source>
</evidence>
<dbReference type="CDD" id="cd05154">
    <property type="entry name" value="ACAD10_11_N-like"/>
    <property type="match status" value="1"/>
</dbReference>
<dbReference type="Gene3D" id="3.90.1200.10">
    <property type="match status" value="1"/>
</dbReference>
<dbReference type="PANTHER" id="PTHR21310:SF57">
    <property type="entry name" value="BLR2944 PROTEIN"/>
    <property type="match status" value="1"/>
</dbReference>
<comment type="caution">
    <text evidence="2">The sequence shown here is derived from an EMBL/GenBank/DDBJ whole genome shotgun (WGS) entry which is preliminary data.</text>
</comment>
<dbReference type="Proteomes" id="UP001355206">
    <property type="component" value="Unassembled WGS sequence"/>
</dbReference>
<dbReference type="InterPro" id="IPR051678">
    <property type="entry name" value="AGP_Transferase"/>
</dbReference>
<dbReference type="InterPro" id="IPR002575">
    <property type="entry name" value="Aminoglycoside_PTrfase"/>
</dbReference>
<dbReference type="RefSeq" id="WP_331303664.1">
    <property type="nucleotide sequence ID" value="NZ_MLCA01000014.1"/>
</dbReference>
<dbReference type="InterPro" id="IPR011009">
    <property type="entry name" value="Kinase-like_dom_sf"/>
</dbReference>
<organism evidence="2 3">
    <name type="scientific">Methylobacterium oryzae</name>
    <dbReference type="NCBI Taxonomy" id="334852"/>
    <lineage>
        <taxon>Bacteria</taxon>
        <taxon>Pseudomonadati</taxon>
        <taxon>Pseudomonadota</taxon>
        <taxon>Alphaproteobacteria</taxon>
        <taxon>Hyphomicrobiales</taxon>
        <taxon>Methylobacteriaceae</taxon>
        <taxon>Methylobacterium</taxon>
    </lineage>
</organism>
<dbReference type="Pfam" id="PF01636">
    <property type="entry name" value="APH"/>
    <property type="match status" value="1"/>
</dbReference>
<dbReference type="InterPro" id="IPR041726">
    <property type="entry name" value="ACAD10_11_N"/>
</dbReference>
<dbReference type="Gene3D" id="3.30.200.20">
    <property type="entry name" value="Phosphorylase Kinase, domain 1"/>
    <property type="match status" value="1"/>
</dbReference>
<accession>A0ABU7TUL1</accession>
<feature type="domain" description="Aminoglycoside phosphotransferase" evidence="1">
    <location>
        <begin position="28"/>
        <end position="276"/>
    </location>
</feature>
<name>A0ABU7TUL1_9HYPH</name>
<dbReference type="SUPFAM" id="SSF56112">
    <property type="entry name" value="Protein kinase-like (PK-like)"/>
    <property type="match status" value="1"/>
</dbReference>
<gene>
    <name evidence="2" type="ORF">MOTC310_24445</name>
</gene>
<reference evidence="2 3" key="1">
    <citation type="journal article" date="2012" name="Genet. Mol. Biol.">
        <title>Analysis of 16S rRNA and mxaF genes revealing insights into Methylobacterium niche-specific plant association.</title>
        <authorList>
            <person name="Dourado M.N."/>
            <person name="Andreote F.D."/>
            <person name="Dini-Andreote F."/>
            <person name="Conti R."/>
            <person name="Araujo J.M."/>
            <person name="Araujo W.L."/>
        </authorList>
    </citation>
    <scope>NUCLEOTIDE SEQUENCE [LARGE SCALE GENOMIC DNA]</scope>
    <source>
        <strain evidence="2 3">TC3-10</strain>
    </source>
</reference>
<dbReference type="PANTHER" id="PTHR21310">
    <property type="entry name" value="AMINOGLYCOSIDE PHOSPHOTRANSFERASE-RELATED-RELATED"/>
    <property type="match status" value="1"/>
</dbReference>
<proteinExistence type="predicted"/>
<protein>
    <submittedName>
        <fullName evidence="2">Phosphotransferase family protein</fullName>
    </submittedName>
</protein>
<evidence type="ECO:0000259" key="1">
    <source>
        <dbReference type="Pfam" id="PF01636"/>
    </source>
</evidence>
<dbReference type="EMBL" id="MLCA01000014">
    <property type="protein sequence ID" value="MEE7493432.1"/>
    <property type="molecule type" value="Genomic_DNA"/>
</dbReference>